<dbReference type="Pfam" id="PF03466">
    <property type="entry name" value="LysR_substrate"/>
    <property type="match status" value="1"/>
</dbReference>
<dbReference type="GO" id="GO:0000976">
    <property type="term" value="F:transcription cis-regulatory region binding"/>
    <property type="evidence" value="ECO:0007669"/>
    <property type="project" value="TreeGrafter"/>
</dbReference>
<dbReference type="Pfam" id="PF00126">
    <property type="entry name" value="HTH_1"/>
    <property type="match status" value="1"/>
</dbReference>
<dbReference type="KEGG" id="pgb:H744_1c0743"/>
<gene>
    <name evidence="6" type="ORF">H744_1c0743</name>
</gene>
<dbReference type="GO" id="GO:0003700">
    <property type="term" value="F:DNA-binding transcription factor activity"/>
    <property type="evidence" value="ECO:0007669"/>
    <property type="project" value="InterPro"/>
</dbReference>
<protein>
    <submittedName>
        <fullName evidence="6">LysR, transcriptional regulator</fullName>
    </submittedName>
</protein>
<evidence type="ECO:0000259" key="5">
    <source>
        <dbReference type="PROSITE" id="PS50931"/>
    </source>
</evidence>
<dbReference type="Gene3D" id="1.10.10.10">
    <property type="entry name" value="Winged helix-like DNA-binding domain superfamily/Winged helix DNA-binding domain"/>
    <property type="match status" value="1"/>
</dbReference>
<dbReference type="CDD" id="cd05466">
    <property type="entry name" value="PBP2_LTTR_substrate"/>
    <property type="match status" value="1"/>
</dbReference>
<dbReference type="FunFam" id="1.10.10.10:FF:000001">
    <property type="entry name" value="LysR family transcriptional regulator"/>
    <property type="match status" value="1"/>
</dbReference>
<dbReference type="EMBL" id="CP005973">
    <property type="protein sequence ID" value="AJR05768.1"/>
    <property type="molecule type" value="Genomic_DNA"/>
</dbReference>
<dbReference type="InterPro" id="IPR005119">
    <property type="entry name" value="LysR_subst-bd"/>
</dbReference>
<keyword evidence="2" id="KW-0805">Transcription regulation</keyword>
<evidence type="ECO:0000313" key="6">
    <source>
        <dbReference type="EMBL" id="AJR05768.1"/>
    </source>
</evidence>
<sequence length="295" mass="33835">MLNTQWLHTFITLVEVGHFTQTAERLFMTQPGVSQHIKKLEEQAGTPLIKRIGKRFELTPAGQQLYRYGVKRQEDEKQLLGELLTDDPFCGECHLACSGSLAMFLYPHFLKHQQKHQAISIHLESAPNHRILEGIKNGQFDIGIVTHSVDDQYFDQHQIGQEALCVVVPADYPEDQLSKDALYSFGFIDHPDGKHYLQQVHLANYSDSHFDFNKIKKTGYINQLNQILLPVSEGLGFTVLPEKAVSQFSNQDKIKTLPLPKTVRQELYLLRKQHRPLAKRYLQIIDVITHLLSQS</sequence>
<accession>A0A0C5WF85</accession>
<dbReference type="Proteomes" id="UP000032303">
    <property type="component" value="Chromosome 1"/>
</dbReference>
<dbReference type="STRING" id="658445.H744_1c0743"/>
<evidence type="ECO:0000256" key="1">
    <source>
        <dbReference type="ARBA" id="ARBA00009437"/>
    </source>
</evidence>
<dbReference type="PANTHER" id="PTHR30126">
    <property type="entry name" value="HTH-TYPE TRANSCRIPTIONAL REGULATOR"/>
    <property type="match status" value="1"/>
</dbReference>
<dbReference type="PRINTS" id="PR00039">
    <property type="entry name" value="HTHLYSR"/>
</dbReference>
<dbReference type="InterPro" id="IPR000847">
    <property type="entry name" value="LysR_HTH_N"/>
</dbReference>
<dbReference type="SUPFAM" id="SSF46785">
    <property type="entry name" value="Winged helix' DNA-binding domain"/>
    <property type="match status" value="1"/>
</dbReference>
<organism evidence="6 7">
    <name type="scientific">Photobacterium gaetbulicola Gung47</name>
    <dbReference type="NCBI Taxonomy" id="658445"/>
    <lineage>
        <taxon>Bacteria</taxon>
        <taxon>Pseudomonadati</taxon>
        <taxon>Pseudomonadota</taxon>
        <taxon>Gammaproteobacteria</taxon>
        <taxon>Vibrionales</taxon>
        <taxon>Vibrionaceae</taxon>
        <taxon>Photobacterium</taxon>
    </lineage>
</organism>
<evidence type="ECO:0000256" key="2">
    <source>
        <dbReference type="ARBA" id="ARBA00023015"/>
    </source>
</evidence>
<reference evidence="6 7" key="1">
    <citation type="submission" date="2013-05" db="EMBL/GenBank/DDBJ databases">
        <title>Complete genome sequence of the lipase-producing bacterium Photobacterium gaetbulicola Gung47.</title>
        <authorList>
            <person name="Kim Y.-O."/>
        </authorList>
    </citation>
    <scope>NUCLEOTIDE SEQUENCE [LARGE SCALE GENOMIC DNA]</scope>
    <source>
        <strain evidence="6 7">Gung47</strain>
    </source>
</reference>
<evidence type="ECO:0000256" key="4">
    <source>
        <dbReference type="ARBA" id="ARBA00023163"/>
    </source>
</evidence>
<dbReference type="HOGENOM" id="CLU_039613_6_1_6"/>
<dbReference type="PROSITE" id="PS50931">
    <property type="entry name" value="HTH_LYSR"/>
    <property type="match status" value="1"/>
</dbReference>
<dbReference type="InterPro" id="IPR036388">
    <property type="entry name" value="WH-like_DNA-bd_sf"/>
</dbReference>
<name>A0A0C5WF85_9GAMM</name>
<feature type="domain" description="HTH lysR-type" evidence="5">
    <location>
        <begin position="2"/>
        <end position="59"/>
    </location>
</feature>
<dbReference type="SUPFAM" id="SSF53850">
    <property type="entry name" value="Periplasmic binding protein-like II"/>
    <property type="match status" value="1"/>
</dbReference>
<keyword evidence="4" id="KW-0804">Transcription</keyword>
<dbReference type="AlphaFoldDB" id="A0A0C5WF85"/>
<proteinExistence type="inferred from homology"/>
<dbReference type="InterPro" id="IPR036390">
    <property type="entry name" value="WH_DNA-bd_sf"/>
</dbReference>
<dbReference type="PATRIC" id="fig|658445.3.peg.809"/>
<dbReference type="PANTHER" id="PTHR30126:SF99">
    <property type="entry name" value="TRANSCRIPTIONAL REGULATOR LYSR FAMILY"/>
    <property type="match status" value="1"/>
</dbReference>
<keyword evidence="3" id="KW-0238">DNA-binding</keyword>
<keyword evidence="7" id="KW-1185">Reference proteome</keyword>
<evidence type="ECO:0000256" key="3">
    <source>
        <dbReference type="ARBA" id="ARBA00023125"/>
    </source>
</evidence>
<evidence type="ECO:0000313" key="7">
    <source>
        <dbReference type="Proteomes" id="UP000032303"/>
    </source>
</evidence>
<dbReference type="OrthoDB" id="5289754at2"/>
<dbReference type="Gene3D" id="3.40.190.10">
    <property type="entry name" value="Periplasmic binding protein-like II"/>
    <property type="match status" value="2"/>
</dbReference>
<comment type="similarity">
    <text evidence="1">Belongs to the LysR transcriptional regulatory family.</text>
</comment>